<dbReference type="InterPro" id="IPR012332">
    <property type="entry name" value="Autotransporter_pectin_lyase_C"/>
</dbReference>
<dbReference type="PANTHER" id="PTHR35037">
    <property type="entry name" value="C-TERMINAL REGION OF AIDA-LIKE PROTEIN"/>
    <property type="match status" value="1"/>
</dbReference>
<dbReference type="NCBIfam" id="TIGR01414">
    <property type="entry name" value="autotrans_barl"/>
    <property type="match status" value="1"/>
</dbReference>
<evidence type="ECO:0000313" key="4">
    <source>
        <dbReference type="Proteomes" id="UP000676035"/>
    </source>
</evidence>
<dbReference type="EMBL" id="JAGYHF010000007">
    <property type="protein sequence ID" value="MBS4079544.1"/>
    <property type="molecule type" value="Genomic_DNA"/>
</dbReference>
<dbReference type="CDD" id="cd01343">
    <property type="entry name" value="PL1_Passenger_AT"/>
    <property type="match status" value="1"/>
</dbReference>
<dbReference type="Proteomes" id="UP000676035">
    <property type="component" value="Unassembled WGS sequence"/>
</dbReference>
<proteinExistence type="predicted"/>
<feature type="domain" description="Autotransporter" evidence="2">
    <location>
        <begin position="511"/>
        <end position="777"/>
    </location>
</feature>
<organism evidence="3 4">
    <name type="scientific">Pseudomonas rustica</name>
    <dbReference type="NCBI Taxonomy" id="2827099"/>
    <lineage>
        <taxon>Bacteria</taxon>
        <taxon>Pseudomonadati</taxon>
        <taxon>Pseudomonadota</taxon>
        <taxon>Gammaproteobacteria</taxon>
        <taxon>Pseudomonadales</taxon>
        <taxon>Pseudomonadaceae</taxon>
        <taxon>Pseudomonas</taxon>
    </lineage>
</organism>
<dbReference type="SUPFAM" id="SSF51126">
    <property type="entry name" value="Pectin lyase-like"/>
    <property type="match status" value="1"/>
</dbReference>
<dbReference type="InterPro" id="IPR011050">
    <property type="entry name" value="Pectin_lyase_fold/virulence"/>
</dbReference>
<dbReference type="SUPFAM" id="SSF103515">
    <property type="entry name" value="Autotransporter"/>
    <property type="match status" value="1"/>
</dbReference>
<dbReference type="InterPro" id="IPR003991">
    <property type="entry name" value="Pertactin_virulence_factor"/>
</dbReference>
<gene>
    <name evidence="3" type="ORF">KFS80_14740</name>
</gene>
<dbReference type="Gene3D" id="2.40.128.130">
    <property type="entry name" value="Autotransporter beta-domain"/>
    <property type="match status" value="1"/>
</dbReference>
<keyword evidence="1" id="KW-0732">Signal</keyword>
<dbReference type="Gene3D" id="2.160.20.20">
    <property type="match status" value="2"/>
</dbReference>
<reference evidence="3 4" key="1">
    <citation type="submission" date="2021-04" db="EMBL/GenBank/DDBJ databases">
        <title>Pseudomonas rustica sp. nov. isolated from raw milk.</title>
        <authorList>
            <person name="Fiedler G."/>
            <person name="Gieschler S."/>
            <person name="Kabisch J."/>
            <person name="Grimmler C."/>
            <person name="Brinks E."/>
            <person name="Wagner N."/>
            <person name="Hetzer B."/>
            <person name="Franz C.M.A.P."/>
            <person name="Boehnlein C."/>
        </authorList>
    </citation>
    <scope>NUCLEOTIDE SEQUENCE [LARGE SCALE GENOMIC DNA]</scope>
    <source>
        <strain evidence="3 4">MBT-4</strain>
    </source>
</reference>
<sequence length="777" mass="81967">MTGDTLVKGASTANLNVTANSLLTGAVDIAEGSTGNLNFNQGHMAGDVRVNDSTATVAFANGSSLEGDVNFTGNSVAELTFDQSQMKGDVLIDGVASTPLKFTNQSALNGNVDIANGSRVDLGFDQSQLTGDTLVKGASTANLNVTANSLLTGAVDIAEGSTGNLNFNQGHMAGDVRVNDSTATVAFANGSTLEGDVNFTGNSVAELSFDQSQMKGDVLIDGLPDTTAVNFANNSVLTGNVNIAGGSNVDLRFDQSQLTGDVRVAGNSTTQMALNNSTFLGNLNISDDSTANLTLNQSQMTGDVLVDGLNTTESVTLENQSQLTGRLDKVNSVNIKSQSNWTLTGNDNIGTLGMNGGSVTFGAAEATSTYYTLNVGTLAGTTGTFVMKGDFVSGESDKLIVAGQSTGNYGLAVAASGLDAIAPEQVVLVRTGTTDGASFTLAGDRAVDLGTWSYSLASRTNAEGGKEWYLDPTTEVISPGAQSILALFNTPVTSWYGEQSSLRTRMGELRLNGGQSGGWMRTYGSQYNVADGSGVGYQQNQQGISLGADARVGDSQWLVGVLAGTSKSDLNLDHGTTGTVKSYYVGPYLTWMSDKGYYFDGVLKFNRFRNESKVNLSDDTRAKGDYDNWGLGASAEFGRQFKLADGYFVEPFTQWSAVQIQGKRYTLDNDMTADGDTTRSLLGKAGVTVGRNFEFGKASIAQPYLRMAVAHEFAKNNEVKVNDNVFNNDLSGTRGEFGAGVAVAMSEKWQVHADFDYSNGEHIEKPWGATLGFRFYW</sequence>
<dbReference type="InterPro" id="IPR036709">
    <property type="entry name" value="Autotransporte_beta_dom_sf"/>
</dbReference>
<name>A0ABS5MYZ6_9PSED</name>
<dbReference type="PANTHER" id="PTHR35037:SF7">
    <property type="entry name" value="AUTOTRANSPORTER"/>
    <property type="match status" value="1"/>
</dbReference>
<keyword evidence="4" id="KW-1185">Reference proteome</keyword>
<dbReference type="InterPro" id="IPR004899">
    <property type="entry name" value="Pertactin_central"/>
</dbReference>
<accession>A0ABS5MYZ6</accession>
<evidence type="ECO:0000259" key="2">
    <source>
        <dbReference type="PROSITE" id="PS51208"/>
    </source>
</evidence>
<dbReference type="SMART" id="SM00869">
    <property type="entry name" value="Autotransporter"/>
    <property type="match status" value="1"/>
</dbReference>
<protein>
    <submittedName>
        <fullName evidence="3">Autotransporter outer membrane beta-barrel domain-containing protein</fullName>
    </submittedName>
</protein>
<evidence type="ECO:0000313" key="3">
    <source>
        <dbReference type="EMBL" id="MBS4079544.1"/>
    </source>
</evidence>
<dbReference type="Pfam" id="PF03212">
    <property type="entry name" value="Pertactin"/>
    <property type="match status" value="1"/>
</dbReference>
<dbReference type="InterPro" id="IPR051551">
    <property type="entry name" value="Autotransporter_adhesion"/>
</dbReference>
<dbReference type="InterPro" id="IPR005546">
    <property type="entry name" value="Autotransporte_beta"/>
</dbReference>
<dbReference type="PROSITE" id="PS51208">
    <property type="entry name" value="AUTOTRANSPORTER"/>
    <property type="match status" value="1"/>
</dbReference>
<evidence type="ECO:0000256" key="1">
    <source>
        <dbReference type="ARBA" id="ARBA00022729"/>
    </source>
</evidence>
<dbReference type="InterPro" id="IPR006315">
    <property type="entry name" value="OM_autotransptr_brl_dom"/>
</dbReference>
<comment type="caution">
    <text evidence="3">The sequence shown here is derived from an EMBL/GenBank/DDBJ whole genome shotgun (WGS) entry which is preliminary data.</text>
</comment>
<dbReference type="PRINTS" id="PR01484">
    <property type="entry name" value="PRTACTNFAMLY"/>
</dbReference>
<dbReference type="Pfam" id="PF03797">
    <property type="entry name" value="Autotransporter"/>
    <property type="match status" value="1"/>
</dbReference>